<accession>A0ABY7GAV3</accession>
<feature type="non-terminal residue" evidence="2">
    <location>
        <position position="1"/>
    </location>
</feature>
<sequence>VLCRYLWQVLTWALLSLDGRTATSMTTKQAGTAGIDKDKLTIALEPEAASLHCRHLPIEKNVGDSDASLCKYPIGTKYIVVDAGVSENTVRELHKASGGAWGGTKVDDAFEQLIEDILGTSLMVHGKRL</sequence>
<keyword evidence="3" id="KW-1185">Reference proteome</keyword>
<dbReference type="PANTHER" id="PTHR14187">
    <property type="entry name" value="ALPHA KINASE/ELONGATION FACTOR 2 KINASE"/>
    <property type="match status" value="1"/>
</dbReference>
<protein>
    <submittedName>
        <fullName evidence="2">Uncharacterized protein</fullName>
    </submittedName>
</protein>
<gene>
    <name evidence="2" type="ORF">MAR_034090</name>
</gene>
<feature type="chain" id="PRO_5047312832" evidence="1">
    <location>
        <begin position="23"/>
        <end position="129"/>
    </location>
</feature>
<keyword evidence="1" id="KW-0732">Signal</keyword>
<proteinExistence type="predicted"/>
<evidence type="ECO:0000313" key="2">
    <source>
        <dbReference type="EMBL" id="WAR31548.1"/>
    </source>
</evidence>
<name>A0ABY7GAV3_MYAAR</name>
<evidence type="ECO:0000256" key="1">
    <source>
        <dbReference type="SAM" id="SignalP"/>
    </source>
</evidence>
<dbReference type="Proteomes" id="UP001164746">
    <property type="component" value="Chromosome 17"/>
</dbReference>
<organism evidence="2 3">
    <name type="scientific">Mya arenaria</name>
    <name type="common">Soft-shell clam</name>
    <dbReference type="NCBI Taxonomy" id="6604"/>
    <lineage>
        <taxon>Eukaryota</taxon>
        <taxon>Metazoa</taxon>
        <taxon>Spiralia</taxon>
        <taxon>Lophotrochozoa</taxon>
        <taxon>Mollusca</taxon>
        <taxon>Bivalvia</taxon>
        <taxon>Autobranchia</taxon>
        <taxon>Heteroconchia</taxon>
        <taxon>Euheterodonta</taxon>
        <taxon>Imparidentia</taxon>
        <taxon>Neoheterodontei</taxon>
        <taxon>Myida</taxon>
        <taxon>Myoidea</taxon>
        <taxon>Myidae</taxon>
        <taxon>Mya</taxon>
    </lineage>
</organism>
<dbReference type="EMBL" id="CP111028">
    <property type="protein sequence ID" value="WAR31548.1"/>
    <property type="molecule type" value="Genomic_DNA"/>
</dbReference>
<reference evidence="2" key="1">
    <citation type="submission" date="2022-11" db="EMBL/GenBank/DDBJ databases">
        <title>Centuries of genome instability and evolution in soft-shell clam transmissible cancer (bioRxiv).</title>
        <authorList>
            <person name="Hart S.F.M."/>
            <person name="Yonemitsu M.A."/>
            <person name="Giersch R.M."/>
            <person name="Beal B.F."/>
            <person name="Arriagada G."/>
            <person name="Davis B.W."/>
            <person name="Ostrander E.A."/>
            <person name="Goff S.P."/>
            <person name="Metzger M.J."/>
        </authorList>
    </citation>
    <scope>NUCLEOTIDE SEQUENCE</scope>
    <source>
        <strain evidence="2">MELC-2E11</strain>
        <tissue evidence="2">Siphon/mantle</tissue>
    </source>
</reference>
<dbReference type="PANTHER" id="PTHR14187:SF5">
    <property type="entry name" value="HEAT SHOCK 70 KDA PROTEIN 12A"/>
    <property type="match status" value="1"/>
</dbReference>
<evidence type="ECO:0000313" key="3">
    <source>
        <dbReference type="Proteomes" id="UP001164746"/>
    </source>
</evidence>
<feature type="signal peptide" evidence="1">
    <location>
        <begin position="1"/>
        <end position="22"/>
    </location>
</feature>